<comment type="similarity">
    <text evidence="2">Belongs to the IQD family.</text>
</comment>
<dbReference type="Gene3D" id="1.20.5.190">
    <property type="match status" value="1"/>
</dbReference>
<reference evidence="6 7" key="1">
    <citation type="journal article" date="2024" name="Plant J.">
        <title>Genome sequences and population genomics reveal climatic adaptation and genomic divergence between two closely related sweetgum species.</title>
        <authorList>
            <person name="Xu W.Q."/>
            <person name="Ren C.Q."/>
            <person name="Zhang X.Y."/>
            <person name="Comes H.P."/>
            <person name="Liu X.H."/>
            <person name="Li Y.G."/>
            <person name="Kettle C.J."/>
            <person name="Jalonen R."/>
            <person name="Gaisberger H."/>
            <person name="Ma Y.Z."/>
            <person name="Qiu Y.X."/>
        </authorList>
    </citation>
    <scope>NUCLEOTIDE SEQUENCE [LARGE SCALE GENOMIC DNA]</scope>
    <source>
        <strain evidence="6">Hangzhou</strain>
    </source>
</reference>
<evidence type="ECO:0000256" key="2">
    <source>
        <dbReference type="ARBA" id="ARBA00024341"/>
    </source>
</evidence>
<dbReference type="CDD" id="cd23767">
    <property type="entry name" value="IQCD"/>
    <property type="match status" value="1"/>
</dbReference>
<dbReference type="EMBL" id="JBBPBK010000010">
    <property type="protein sequence ID" value="KAK9277589.1"/>
    <property type="molecule type" value="Genomic_DNA"/>
</dbReference>
<name>A0AAP0RGY2_LIQFO</name>
<accession>A0AAP0RGY2</accession>
<dbReference type="Pfam" id="PF13178">
    <property type="entry name" value="DUF4005"/>
    <property type="match status" value="1"/>
</dbReference>
<dbReference type="InterPro" id="IPR025064">
    <property type="entry name" value="DUF4005"/>
</dbReference>
<evidence type="ECO:0000256" key="1">
    <source>
        <dbReference type="ARBA" id="ARBA00022860"/>
    </source>
</evidence>
<evidence type="ECO:0000256" key="3">
    <source>
        <dbReference type="ARBA" id="ARBA00024378"/>
    </source>
</evidence>
<gene>
    <name evidence="6" type="ORF">L1049_007134</name>
</gene>
<feature type="compositionally biased region" description="Basic and acidic residues" evidence="4">
    <location>
        <begin position="449"/>
        <end position="462"/>
    </location>
</feature>
<dbReference type="AlphaFoldDB" id="A0AAP0RGY2"/>
<organism evidence="6 7">
    <name type="scientific">Liquidambar formosana</name>
    <name type="common">Formosan gum</name>
    <dbReference type="NCBI Taxonomy" id="63359"/>
    <lineage>
        <taxon>Eukaryota</taxon>
        <taxon>Viridiplantae</taxon>
        <taxon>Streptophyta</taxon>
        <taxon>Embryophyta</taxon>
        <taxon>Tracheophyta</taxon>
        <taxon>Spermatophyta</taxon>
        <taxon>Magnoliopsida</taxon>
        <taxon>eudicotyledons</taxon>
        <taxon>Gunneridae</taxon>
        <taxon>Pentapetalae</taxon>
        <taxon>Saxifragales</taxon>
        <taxon>Altingiaceae</taxon>
        <taxon>Liquidambar</taxon>
    </lineage>
</organism>
<evidence type="ECO:0000259" key="5">
    <source>
        <dbReference type="Pfam" id="PF13178"/>
    </source>
</evidence>
<dbReference type="InterPro" id="IPR000048">
    <property type="entry name" value="IQ_motif_EF-hand-BS"/>
</dbReference>
<feature type="region of interest" description="Disordered" evidence="4">
    <location>
        <begin position="433"/>
        <end position="488"/>
    </location>
</feature>
<feature type="compositionally biased region" description="Basic and acidic residues" evidence="4">
    <location>
        <begin position="329"/>
        <end position="341"/>
    </location>
</feature>
<dbReference type="Proteomes" id="UP001415857">
    <property type="component" value="Unassembled WGS sequence"/>
</dbReference>
<evidence type="ECO:0000313" key="6">
    <source>
        <dbReference type="EMBL" id="KAK9277589.1"/>
    </source>
</evidence>
<feature type="region of interest" description="Disordered" evidence="4">
    <location>
        <begin position="512"/>
        <end position="558"/>
    </location>
</feature>
<dbReference type="Pfam" id="PF00612">
    <property type="entry name" value="IQ"/>
    <property type="match status" value="2"/>
</dbReference>
<feature type="domain" description="DUF4005" evidence="5">
    <location>
        <begin position="467"/>
        <end position="550"/>
    </location>
</feature>
<feature type="compositionally biased region" description="Basic and acidic residues" evidence="4">
    <location>
        <begin position="279"/>
        <end position="299"/>
    </location>
</feature>
<evidence type="ECO:0000313" key="7">
    <source>
        <dbReference type="Proteomes" id="UP001415857"/>
    </source>
</evidence>
<sequence length="573" mass="63450">MGKSPGKWIKTLLFGKKVPKSNLSKRREVMNPANEEEALISAKLSASDLTVDPSLTSQLVCGTGAGVDLNLEERATTKLLNDGVILPPGKQGGDAQTITNLGSPNDPERIRHEQAAIKAQAAFRGYLARRAFRALRGIIRLQALVRGHLVRRQAVATLCCVLGIVRFQALVRGQKVRRSVIGIKVHEKQSLGKRLVDKSSNSFDITSTRAENLSKNAFVCKLLAPSPTAIPLRLQYGPEEPNSSWEWLKCWTRSRFWESQSQREKIVCSNSQAKQGSFKKVDIEQDKPKRGIERLRKANVENGSTHSKSESEKFKRNPRKYSSHPVDSVQEHPQNEIEKDKRNLRKISDSTMEASARLEADTGKTKPKQRNASCSAAPEVSEKGISDYAEKTKKDVAMVESKQFDVETSLRQQAAAEPIDELHDHPALDVHHKVSNGKNEDIPGTDKGFGSKDDQISDENQKTSRRRVSLPAKQDYQENGLHNTRRVPSYMATTESAKAKLRLQGSLKLGHDEAENNGFTRRHSLPSSTNGKLSSLSPGAQKLIQASGKGGVRNDKSLLSSIDGKLIQAGWRR</sequence>
<feature type="compositionally biased region" description="Polar residues" evidence="4">
    <location>
        <begin position="525"/>
        <end position="538"/>
    </location>
</feature>
<dbReference type="PANTHER" id="PTHR32295">
    <property type="entry name" value="IQ-DOMAIN 5-RELATED"/>
    <property type="match status" value="1"/>
</dbReference>
<dbReference type="SMART" id="SM00015">
    <property type="entry name" value="IQ"/>
    <property type="match status" value="3"/>
</dbReference>
<comment type="subunit">
    <text evidence="3">Binds to multiple calmodulin (CaM) in the presence of Ca(2+) and CaM-like proteins.</text>
</comment>
<dbReference type="PROSITE" id="PS50096">
    <property type="entry name" value="IQ"/>
    <property type="match status" value="3"/>
</dbReference>
<keyword evidence="1" id="KW-0112">Calmodulin-binding</keyword>
<comment type="caution">
    <text evidence="6">The sequence shown here is derived from an EMBL/GenBank/DDBJ whole genome shotgun (WGS) entry which is preliminary data.</text>
</comment>
<proteinExistence type="inferred from homology"/>
<dbReference type="GO" id="GO:0005516">
    <property type="term" value="F:calmodulin binding"/>
    <property type="evidence" value="ECO:0007669"/>
    <property type="project" value="UniProtKB-KW"/>
</dbReference>
<keyword evidence="7" id="KW-1185">Reference proteome</keyword>
<dbReference type="PANTHER" id="PTHR32295:SF269">
    <property type="entry name" value="PROTEIN IQ-DOMAIN 28"/>
    <property type="match status" value="1"/>
</dbReference>
<evidence type="ECO:0000256" key="4">
    <source>
        <dbReference type="SAM" id="MobiDB-lite"/>
    </source>
</evidence>
<protein>
    <recommendedName>
        <fullName evidence="5">DUF4005 domain-containing protein</fullName>
    </recommendedName>
</protein>
<feature type="region of interest" description="Disordered" evidence="4">
    <location>
        <begin position="277"/>
        <end position="381"/>
    </location>
</feature>